<dbReference type="Pfam" id="PF07664">
    <property type="entry name" value="FeoB_C"/>
    <property type="match status" value="1"/>
</dbReference>
<protein>
    <recommendedName>
        <fullName evidence="12 13">Ferrous iron transport protein B</fullName>
    </recommendedName>
</protein>
<dbReference type="AlphaFoldDB" id="A0A1C7PCD5"/>
<dbReference type="PANTHER" id="PTHR43185:SF1">
    <property type="entry name" value="FE(2+) TRANSPORTER FEOB"/>
    <property type="match status" value="1"/>
</dbReference>
<feature type="binding site" evidence="14">
    <location>
        <begin position="57"/>
        <end position="60"/>
    </location>
    <ligand>
        <name>GTP</name>
        <dbReference type="ChEBI" id="CHEBI:37565"/>
        <label>1</label>
    </ligand>
</feature>
<dbReference type="InterPro" id="IPR011642">
    <property type="entry name" value="Gate_dom"/>
</dbReference>
<evidence type="ECO:0000256" key="1">
    <source>
        <dbReference type="ARBA" id="ARBA00004651"/>
    </source>
</evidence>
<dbReference type="PANTHER" id="PTHR43185">
    <property type="entry name" value="FERROUS IRON TRANSPORT PROTEIN B"/>
    <property type="match status" value="1"/>
</dbReference>
<dbReference type="Gene3D" id="1.10.287.1770">
    <property type="match status" value="1"/>
</dbReference>
<feature type="domain" description="FeoB-type G" evidence="17">
    <location>
        <begin position="4"/>
        <end position="166"/>
    </location>
</feature>
<evidence type="ECO:0000256" key="13">
    <source>
        <dbReference type="NCBIfam" id="TIGR00437"/>
    </source>
</evidence>
<keyword evidence="7 16" id="KW-1133">Transmembrane helix</keyword>
<dbReference type="InterPro" id="IPR030389">
    <property type="entry name" value="G_FEOB_dom"/>
</dbReference>
<feature type="transmembrane region" description="Helical" evidence="16">
    <location>
        <begin position="352"/>
        <end position="376"/>
    </location>
</feature>
<feature type="binding site" evidence="15">
    <location>
        <position position="26"/>
    </location>
    <ligand>
        <name>Mg(2+)</name>
        <dbReference type="ChEBI" id="CHEBI:18420"/>
        <label>2</label>
    </ligand>
</feature>
<evidence type="ECO:0000256" key="16">
    <source>
        <dbReference type="RuleBase" id="RU362098"/>
    </source>
</evidence>
<dbReference type="PATRIC" id="fig|1679444.3.peg.2695"/>
<dbReference type="NCBIfam" id="TIGR00437">
    <property type="entry name" value="feoB"/>
    <property type="match status" value="1"/>
</dbReference>
<reference evidence="19" key="1">
    <citation type="submission" date="2016-09" db="EMBL/GenBank/DDBJ databases">
        <authorList>
            <person name="Koehorst J."/>
        </authorList>
    </citation>
    <scope>NUCLEOTIDE SEQUENCE [LARGE SCALE GENOMIC DNA]</scope>
</reference>
<evidence type="ECO:0000256" key="7">
    <source>
        <dbReference type="ARBA" id="ARBA00022989"/>
    </source>
</evidence>
<evidence type="ECO:0000256" key="5">
    <source>
        <dbReference type="ARBA" id="ARBA00022692"/>
    </source>
</evidence>
<dbReference type="PROSITE" id="PS51711">
    <property type="entry name" value="G_FEOB"/>
    <property type="match status" value="1"/>
</dbReference>
<dbReference type="InterPro" id="IPR050860">
    <property type="entry name" value="FeoB_GTPase"/>
</dbReference>
<dbReference type="Proteomes" id="UP000176204">
    <property type="component" value="Chromosome I"/>
</dbReference>
<dbReference type="GO" id="GO:0005886">
    <property type="term" value="C:plasma membrane"/>
    <property type="evidence" value="ECO:0007669"/>
    <property type="project" value="UniProtKB-SubCell"/>
</dbReference>
<evidence type="ECO:0000256" key="11">
    <source>
        <dbReference type="ARBA" id="ARBA00023136"/>
    </source>
</evidence>
<feature type="binding site" evidence="14">
    <location>
        <begin position="11"/>
        <end position="18"/>
    </location>
    <ligand>
        <name>GTP</name>
        <dbReference type="ChEBI" id="CHEBI:37565"/>
        <label>1</label>
    </ligand>
</feature>
<evidence type="ECO:0000256" key="8">
    <source>
        <dbReference type="ARBA" id="ARBA00023004"/>
    </source>
</evidence>
<keyword evidence="2 16" id="KW-0813">Transport</keyword>
<keyword evidence="19" id="KW-1185">Reference proteome</keyword>
<keyword evidence="4 16" id="KW-0410">Iron transport</keyword>
<feature type="transmembrane region" description="Helical" evidence="16">
    <location>
        <begin position="396"/>
        <end position="418"/>
    </location>
</feature>
<feature type="transmembrane region" description="Helical" evidence="16">
    <location>
        <begin position="463"/>
        <end position="483"/>
    </location>
</feature>
<evidence type="ECO:0000256" key="9">
    <source>
        <dbReference type="ARBA" id="ARBA00023065"/>
    </source>
</evidence>
<dbReference type="CDD" id="cd01879">
    <property type="entry name" value="FeoB"/>
    <property type="match status" value="1"/>
</dbReference>
<comment type="similarity">
    <text evidence="16">Belongs to the TRAFAC class TrmE-Era-EngA-EngB-Septin-like GTPase superfamily. FeoB GTPase (TC 9.A.8) family.</text>
</comment>
<evidence type="ECO:0000256" key="14">
    <source>
        <dbReference type="PIRSR" id="PIRSR603373-1"/>
    </source>
</evidence>
<accession>A0A1C7PCD5</accession>
<dbReference type="InterPro" id="IPR011640">
    <property type="entry name" value="Fe2_transport_prot_B_C"/>
</dbReference>
<dbReference type="SUPFAM" id="SSF52540">
    <property type="entry name" value="P-loop containing nucleoside triphosphate hydrolases"/>
    <property type="match status" value="1"/>
</dbReference>
<comment type="function">
    <text evidence="16">Probable transporter of a GTP-driven Fe(2+) uptake system.</text>
</comment>
<gene>
    <name evidence="18" type="ORF">PYTT_2569</name>
</gene>
<dbReference type="InterPro" id="IPR003373">
    <property type="entry name" value="Fe2_transport_prot-B"/>
</dbReference>
<dbReference type="NCBIfam" id="TIGR00231">
    <property type="entry name" value="small_GTP"/>
    <property type="match status" value="1"/>
</dbReference>
<feature type="transmembrane region" description="Helical" evidence="16">
    <location>
        <begin position="638"/>
        <end position="658"/>
    </location>
</feature>
<evidence type="ECO:0000256" key="2">
    <source>
        <dbReference type="ARBA" id="ARBA00022448"/>
    </source>
</evidence>
<dbReference type="RefSeq" id="WP_067774939.1">
    <property type="nucleotide sequence ID" value="NZ_LIGX01000020.1"/>
</dbReference>
<evidence type="ECO:0000259" key="17">
    <source>
        <dbReference type="PROSITE" id="PS51711"/>
    </source>
</evidence>
<dbReference type="Pfam" id="PF07670">
    <property type="entry name" value="Gate"/>
    <property type="match status" value="2"/>
</dbReference>
<dbReference type="InterPro" id="IPR041069">
    <property type="entry name" value="FeoB_Cyto"/>
</dbReference>
<keyword evidence="15" id="KW-0479">Metal-binding</keyword>
<feature type="binding site" evidence="14">
    <location>
        <begin position="36"/>
        <end position="40"/>
    </location>
    <ligand>
        <name>GTP</name>
        <dbReference type="ChEBI" id="CHEBI:37565"/>
        <label>1</label>
    </ligand>
</feature>
<dbReference type="GO" id="GO:0046872">
    <property type="term" value="F:metal ion binding"/>
    <property type="evidence" value="ECO:0007669"/>
    <property type="project" value="UniProtKB-KW"/>
</dbReference>
<name>A0A1C7PCD5_9BACT</name>
<feature type="binding site" evidence="14">
    <location>
        <begin position="117"/>
        <end position="120"/>
    </location>
    <ligand>
        <name>GTP</name>
        <dbReference type="ChEBI" id="CHEBI:37565"/>
        <label>1</label>
    </ligand>
</feature>
<proteinExistence type="inferred from homology"/>
<dbReference type="InterPro" id="IPR027417">
    <property type="entry name" value="P-loop_NTPase"/>
</dbReference>
<feature type="transmembrane region" description="Helical" evidence="16">
    <location>
        <begin position="430"/>
        <end position="451"/>
    </location>
</feature>
<comment type="subcellular location">
    <subcellularLocation>
        <location evidence="16">Cell inner membrane</location>
        <topology evidence="16">Multi-pass membrane protein</topology>
    </subcellularLocation>
    <subcellularLocation>
        <location evidence="1">Cell membrane</location>
        <topology evidence="1">Multi-pass membrane protein</topology>
    </subcellularLocation>
</comment>
<feature type="binding site" evidence="15">
    <location>
        <position position="25"/>
    </location>
    <ligand>
        <name>Mg(2+)</name>
        <dbReference type="ChEBI" id="CHEBI:18420"/>
        <label>2</label>
    </ligand>
</feature>
<evidence type="ECO:0000256" key="15">
    <source>
        <dbReference type="PIRSR" id="PIRSR603373-2"/>
    </source>
</evidence>
<keyword evidence="10 14" id="KW-0342">GTP-binding</keyword>
<keyword evidence="3" id="KW-1003">Cell membrane</keyword>
<dbReference type="EMBL" id="LT629973">
    <property type="protein sequence ID" value="SEI01397.1"/>
    <property type="molecule type" value="Genomic_DNA"/>
</dbReference>
<dbReference type="STRING" id="1679444.PYTT_2569"/>
<keyword evidence="5 16" id="KW-0812">Transmembrane</keyword>
<organism evidence="18 19">
    <name type="scientific">Akkermansia glycaniphila</name>
    <dbReference type="NCBI Taxonomy" id="1679444"/>
    <lineage>
        <taxon>Bacteria</taxon>
        <taxon>Pseudomonadati</taxon>
        <taxon>Verrucomicrobiota</taxon>
        <taxon>Verrucomicrobiia</taxon>
        <taxon>Verrucomicrobiales</taxon>
        <taxon>Akkermansiaceae</taxon>
        <taxon>Akkermansia</taxon>
    </lineage>
</organism>
<evidence type="ECO:0000256" key="3">
    <source>
        <dbReference type="ARBA" id="ARBA00022475"/>
    </source>
</evidence>
<evidence type="ECO:0000313" key="18">
    <source>
        <dbReference type="EMBL" id="SEI01397.1"/>
    </source>
</evidence>
<feature type="transmembrane region" description="Helical" evidence="16">
    <location>
        <begin position="521"/>
        <end position="539"/>
    </location>
</feature>
<keyword evidence="15" id="KW-0460">Magnesium</keyword>
<keyword evidence="6 14" id="KW-0547">Nucleotide-binding</keyword>
<feature type="binding site" evidence="15">
    <location>
        <position position="22"/>
    </location>
    <ligand>
        <name>Mg(2+)</name>
        <dbReference type="ChEBI" id="CHEBI:18420"/>
        <label>1</label>
    </ligand>
</feature>
<keyword evidence="11 16" id="KW-0472">Membrane</keyword>
<evidence type="ECO:0000256" key="4">
    <source>
        <dbReference type="ARBA" id="ARBA00022496"/>
    </source>
</evidence>
<evidence type="ECO:0000256" key="12">
    <source>
        <dbReference type="ARBA" id="ARBA00031200"/>
    </source>
</evidence>
<evidence type="ECO:0000256" key="10">
    <source>
        <dbReference type="ARBA" id="ARBA00023134"/>
    </source>
</evidence>
<dbReference type="Pfam" id="PF17910">
    <property type="entry name" value="FeoB_Cyto"/>
    <property type="match status" value="1"/>
</dbReference>
<keyword evidence="9" id="KW-0406">Ion transport</keyword>
<feature type="transmembrane region" description="Helical" evidence="16">
    <location>
        <begin position="295"/>
        <end position="315"/>
    </location>
</feature>
<dbReference type="GO" id="GO:0015093">
    <property type="term" value="F:ferrous iron transmembrane transporter activity"/>
    <property type="evidence" value="ECO:0007669"/>
    <property type="project" value="UniProtKB-UniRule"/>
</dbReference>
<dbReference type="KEGG" id="agl:PYTT_2569"/>
<dbReference type="Gene3D" id="3.40.50.300">
    <property type="entry name" value="P-loop containing nucleotide triphosphate hydrolases"/>
    <property type="match status" value="1"/>
</dbReference>
<dbReference type="InterPro" id="IPR005225">
    <property type="entry name" value="Small_GTP-bd"/>
</dbReference>
<keyword evidence="8 16" id="KW-0408">Iron</keyword>
<dbReference type="OrthoDB" id="9809127at2"/>
<evidence type="ECO:0000256" key="6">
    <source>
        <dbReference type="ARBA" id="ARBA00022741"/>
    </source>
</evidence>
<feature type="transmembrane region" description="Helical" evidence="16">
    <location>
        <begin position="665"/>
        <end position="687"/>
    </location>
</feature>
<dbReference type="Pfam" id="PF02421">
    <property type="entry name" value="FeoB_N"/>
    <property type="match status" value="1"/>
</dbReference>
<dbReference type="GO" id="GO:0005525">
    <property type="term" value="F:GTP binding"/>
    <property type="evidence" value="ECO:0007669"/>
    <property type="project" value="UniProtKB-KW"/>
</dbReference>
<sequence length="696" mass="75925">MKDRPTVLLVGNPNCGKTSLFNELSGCRAFVGNYPGGVIEAARAGVETPDGPVELIDLPGVYRLGGASLEEKLAMDYLCRSGVRAIVSVVDSLNLDRHLYLTLQLWHFHLPVILVLNMSDEADAALLSFDIPAFEAMLGVRIVRTDALRRKGMEELLACIGQAAYRPSGYPAFRKPEYGEQTEQVLDFIAHTVESSGLPRQKEPFSYIAARLLDGNAAMVARYAEMGEEGRRLLEMIEDCRTELSRQMGLPAPEILSSKRYGLIRGLLEEVQGGDGVSRIRRSTAVLDGILTHKYWGIPLFLLLMYVVFFAAFTLGNPLVDLVRSGFDALGGWLAQALDGHPMWQSLIVKGIIGGVGGVVSFVPTIAILFACLSLLEGTGYMARAAFLMDRFMHKMGLHGKSFIPMLIGFGCNVPAVMATRSIESKKDRLTTIFVLPFMSCSARLLVFALFIEALVAPAYQSITMWGLYLFGILVAVVGARLLKSTLFRGGDETFIMELPPYRLPSPGAYLHSVWERVSGYLCKAGTFILLGVVVLWFLNTYPQPEQGGGIPDSARMEQSYAARAGKFFEPLSQYAGMDWQANSAMIGAFSAKELLVAQLGILFASPGEPDAAVHASDEEKRLDARRKISAHYTLPQALGIMTFALLALPCIATVAVVRKETGSWLFTIGQFAALNIVGFGLAVAVYQTAAVFLRA</sequence>
<evidence type="ECO:0000313" key="19">
    <source>
        <dbReference type="Proteomes" id="UP000176204"/>
    </source>
</evidence>